<keyword evidence="2" id="KW-0436">Ligase</keyword>
<organism evidence="5 6">
    <name type="scientific">Clathrus columnatus</name>
    <dbReference type="NCBI Taxonomy" id="1419009"/>
    <lineage>
        <taxon>Eukaryota</taxon>
        <taxon>Fungi</taxon>
        <taxon>Dikarya</taxon>
        <taxon>Basidiomycota</taxon>
        <taxon>Agaricomycotina</taxon>
        <taxon>Agaricomycetes</taxon>
        <taxon>Phallomycetidae</taxon>
        <taxon>Phallales</taxon>
        <taxon>Clathraceae</taxon>
        <taxon>Clathrus</taxon>
    </lineage>
</organism>
<accession>A0AAV5ACR2</accession>
<dbReference type="GO" id="GO:0031956">
    <property type="term" value="F:medium-chain fatty acid-CoA ligase activity"/>
    <property type="evidence" value="ECO:0007669"/>
    <property type="project" value="TreeGrafter"/>
</dbReference>
<dbReference type="InterPro" id="IPR042099">
    <property type="entry name" value="ANL_N_sf"/>
</dbReference>
<dbReference type="Proteomes" id="UP001050691">
    <property type="component" value="Unassembled WGS sequence"/>
</dbReference>
<feature type="domain" description="AMP-binding enzyme C-terminal" evidence="4">
    <location>
        <begin position="466"/>
        <end position="546"/>
    </location>
</feature>
<comment type="similarity">
    <text evidence="1">Belongs to the ATP-dependent AMP-binding enzyme family.</text>
</comment>
<comment type="caution">
    <text evidence="5">The sequence shown here is derived from an EMBL/GenBank/DDBJ whole genome shotgun (WGS) entry which is preliminary data.</text>
</comment>
<dbReference type="SUPFAM" id="SSF56801">
    <property type="entry name" value="Acetyl-CoA synthetase-like"/>
    <property type="match status" value="1"/>
</dbReference>
<evidence type="ECO:0000313" key="5">
    <source>
        <dbReference type="EMBL" id="GJJ12436.1"/>
    </source>
</evidence>
<dbReference type="InterPro" id="IPR000873">
    <property type="entry name" value="AMP-dep_synth/lig_dom"/>
</dbReference>
<evidence type="ECO:0000313" key="6">
    <source>
        <dbReference type="Proteomes" id="UP001050691"/>
    </source>
</evidence>
<evidence type="ECO:0008006" key="7">
    <source>
        <dbReference type="Google" id="ProtNLM"/>
    </source>
</evidence>
<dbReference type="PROSITE" id="PS00455">
    <property type="entry name" value="AMP_BINDING"/>
    <property type="match status" value="1"/>
</dbReference>
<sequence>MPNVDNFPNTTLATLLDPPFTANESGHTENIALILPKPLEITLSYPNLKKIVYDFRTQLVRDLGVRTGNVVSMAFPNSLEFVVAFLGIGTARAIAAPFNPGYTTSEFEFYLEDTKPVFLILPDLEALSKNKLGKIITGDKGIHAGVQAACEAAKKFNLPIVWMHIDSRTGHPYLRPESTIEMKRPSSSVQASIDNGLPLPSDTALVLHTSGTTSRPKSVPLTHHNLLTTTHNIVQTYSLTPSDVSYLVMPLFHVHGLLAGLLAPLRTGASVVLPFQRQFSASRFWDDMSTWSCTYYTAVPTIHAIVLGLDMPTGGIPKSLRFVRSCSSSLPPVILERLEKKLSVPICEAYAMTEAAHQMTSTLPTPGYPRVPGSVGSGVGVQVSIRSEENGQDLGRGKIGEVCVRGENVTKGYWNNEEANKKSFWEGRWFRTGDQGILNLSDGTLRLTGRLKELINRGGEKISPIEVDSALVRVPGVKEAVSFGVEDPSGKYGEVVWAGIVLDGSIKPSPDEESRIKKDVAKFLAKFKVPERVIITPAIPKTATGKVQRRQVRDAFVKQVKESGTKVKAKL</sequence>
<dbReference type="InterPro" id="IPR020845">
    <property type="entry name" value="AMP-binding_CS"/>
</dbReference>
<dbReference type="Pfam" id="PF00501">
    <property type="entry name" value="AMP-binding"/>
    <property type="match status" value="1"/>
</dbReference>
<dbReference type="AlphaFoldDB" id="A0AAV5ACR2"/>
<dbReference type="PANTHER" id="PTHR43201:SF5">
    <property type="entry name" value="MEDIUM-CHAIN ACYL-COA LIGASE ACSF2, MITOCHONDRIAL"/>
    <property type="match status" value="1"/>
</dbReference>
<gene>
    <name evidence="5" type="ORF">Clacol_006678</name>
</gene>
<dbReference type="Gene3D" id="3.40.50.12780">
    <property type="entry name" value="N-terminal domain of ligase-like"/>
    <property type="match status" value="1"/>
</dbReference>
<reference evidence="5" key="1">
    <citation type="submission" date="2021-10" db="EMBL/GenBank/DDBJ databases">
        <title>De novo Genome Assembly of Clathrus columnatus (Basidiomycota, Fungi) Using Illumina and Nanopore Sequence Data.</title>
        <authorList>
            <person name="Ogiso-Tanaka E."/>
            <person name="Itagaki H."/>
            <person name="Hosoya T."/>
            <person name="Hosaka K."/>
        </authorList>
    </citation>
    <scope>NUCLEOTIDE SEQUENCE</scope>
    <source>
        <strain evidence="5">MO-923</strain>
    </source>
</reference>
<dbReference type="GO" id="GO:0006631">
    <property type="term" value="P:fatty acid metabolic process"/>
    <property type="evidence" value="ECO:0007669"/>
    <property type="project" value="TreeGrafter"/>
</dbReference>
<dbReference type="Gene3D" id="3.30.300.30">
    <property type="match status" value="1"/>
</dbReference>
<dbReference type="Pfam" id="PF13193">
    <property type="entry name" value="AMP-binding_C"/>
    <property type="match status" value="1"/>
</dbReference>
<evidence type="ECO:0000256" key="1">
    <source>
        <dbReference type="ARBA" id="ARBA00006432"/>
    </source>
</evidence>
<feature type="domain" description="AMP-dependent synthetase/ligase" evidence="3">
    <location>
        <begin position="27"/>
        <end position="414"/>
    </location>
</feature>
<evidence type="ECO:0000256" key="2">
    <source>
        <dbReference type="ARBA" id="ARBA00022598"/>
    </source>
</evidence>
<proteinExistence type="inferred from homology"/>
<evidence type="ECO:0000259" key="4">
    <source>
        <dbReference type="Pfam" id="PF13193"/>
    </source>
</evidence>
<dbReference type="InterPro" id="IPR025110">
    <property type="entry name" value="AMP-bd_C"/>
</dbReference>
<name>A0AAV5ACR2_9AGAM</name>
<protein>
    <recommendedName>
        <fullName evidence="7">Peroxisomal-coenzyme A synthetase</fullName>
    </recommendedName>
</protein>
<dbReference type="InterPro" id="IPR045851">
    <property type="entry name" value="AMP-bd_C_sf"/>
</dbReference>
<keyword evidence="6" id="KW-1185">Reference proteome</keyword>
<evidence type="ECO:0000259" key="3">
    <source>
        <dbReference type="Pfam" id="PF00501"/>
    </source>
</evidence>
<dbReference type="EMBL" id="BPWL01000007">
    <property type="protein sequence ID" value="GJJ12436.1"/>
    <property type="molecule type" value="Genomic_DNA"/>
</dbReference>
<dbReference type="PANTHER" id="PTHR43201">
    <property type="entry name" value="ACYL-COA SYNTHETASE"/>
    <property type="match status" value="1"/>
</dbReference>